<dbReference type="InterPro" id="IPR051685">
    <property type="entry name" value="Ycf3/AcsC/BcsC/TPR_MFPF"/>
</dbReference>
<evidence type="ECO:0000256" key="5">
    <source>
        <dbReference type="SAM" id="Phobius"/>
    </source>
</evidence>
<reference evidence="7" key="1">
    <citation type="submission" date="2016-10" db="EMBL/GenBank/DDBJ databases">
        <authorList>
            <person name="Varghese N."/>
        </authorList>
    </citation>
    <scope>NUCLEOTIDE SEQUENCE [LARGE SCALE GENOMIC DNA]</scope>
    <source>
        <strain evidence="7">GAS106B</strain>
    </source>
</reference>
<evidence type="ECO:0000256" key="4">
    <source>
        <dbReference type="SAM" id="MobiDB-lite"/>
    </source>
</evidence>
<sequence>MGRSITSRPEPMKPSSGRARSAATLTATAFDGVAHGITRGASSRVARALALRVTMAVALAALPVAGAYAQKAAVMPQGPATRDNTPDIDTAITQKNWQSSLAQLDERIASNPRDAQARFKRGTVLAHLNRDDEAIAAFVELTQMYPELPEPYNNLAALYAKQGHLVEARAALETAIKVNPNYGLAFENLGDVYLRMADQAYRRAQSLGKASATTTQRIADIQKIVSPSKAPAAPAKQAVAPTDNYTARATSNMTQSPSFQFGGANGSLAMPPYMAPSN</sequence>
<keyword evidence="2 3" id="KW-0802">TPR repeat</keyword>
<dbReference type="AlphaFoldDB" id="A0A1H1CKA6"/>
<feature type="region of interest" description="Disordered" evidence="4">
    <location>
        <begin position="1"/>
        <end position="21"/>
    </location>
</feature>
<dbReference type="InterPro" id="IPR019734">
    <property type="entry name" value="TPR_rpt"/>
</dbReference>
<dbReference type="PANTHER" id="PTHR44943">
    <property type="entry name" value="CELLULOSE SYNTHASE OPERON PROTEIN C"/>
    <property type="match status" value="1"/>
</dbReference>
<name>A0A1H1CKA6_9BURK</name>
<keyword evidence="1" id="KW-0677">Repeat</keyword>
<dbReference type="SMART" id="SM00028">
    <property type="entry name" value="TPR"/>
    <property type="match status" value="2"/>
</dbReference>
<keyword evidence="5" id="KW-0812">Transmembrane</keyword>
<dbReference type="Pfam" id="PF00515">
    <property type="entry name" value="TPR_1"/>
    <property type="match status" value="1"/>
</dbReference>
<dbReference type="Gene3D" id="1.25.40.10">
    <property type="entry name" value="Tetratricopeptide repeat domain"/>
    <property type="match status" value="1"/>
</dbReference>
<protein>
    <submittedName>
        <fullName evidence="6">Cytochrome c-type biogenesis protein CcmH/NrfG</fullName>
    </submittedName>
</protein>
<keyword evidence="5" id="KW-0472">Membrane</keyword>
<feature type="transmembrane region" description="Helical" evidence="5">
    <location>
        <begin position="49"/>
        <end position="69"/>
    </location>
</feature>
<evidence type="ECO:0000256" key="3">
    <source>
        <dbReference type="PROSITE-ProRule" id="PRU00339"/>
    </source>
</evidence>
<dbReference type="PANTHER" id="PTHR44943:SF8">
    <property type="entry name" value="TPR REPEAT-CONTAINING PROTEIN MJ0263"/>
    <property type="match status" value="1"/>
</dbReference>
<dbReference type="Proteomes" id="UP000183487">
    <property type="component" value="Unassembled WGS sequence"/>
</dbReference>
<evidence type="ECO:0000256" key="1">
    <source>
        <dbReference type="ARBA" id="ARBA00022737"/>
    </source>
</evidence>
<evidence type="ECO:0000313" key="7">
    <source>
        <dbReference type="Proteomes" id="UP000183487"/>
    </source>
</evidence>
<accession>A0A1H1CKA6</accession>
<keyword evidence="7" id="KW-1185">Reference proteome</keyword>
<keyword evidence="5" id="KW-1133">Transmembrane helix</keyword>
<dbReference type="PROSITE" id="PS50005">
    <property type="entry name" value="TPR"/>
    <property type="match status" value="1"/>
</dbReference>
<gene>
    <name evidence="6" type="ORF">SAMN05443245_2194</name>
</gene>
<feature type="repeat" description="TPR" evidence="3">
    <location>
        <begin position="149"/>
        <end position="182"/>
    </location>
</feature>
<dbReference type="SUPFAM" id="SSF48452">
    <property type="entry name" value="TPR-like"/>
    <property type="match status" value="1"/>
</dbReference>
<dbReference type="EMBL" id="FNKP01000001">
    <property type="protein sequence ID" value="SDQ64580.1"/>
    <property type="molecule type" value="Genomic_DNA"/>
</dbReference>
<evidence type="ECO:0000256" key="2">
    <source>
        <dbReference type="ARBA" id="ARBA00022803"/>
    </source>
</evidence>
<dbReference type="Pfam" id="PF13432">
    <property type="entry name" value="TPR_16"/>
    <property type="match status" value="1"/>
</dbReference>
<dbReference type="InterPro" id="IPR011990">
    <property type="entry name" value="TPR-like_helical_dom_sf"/>
</dbReference>
<organism evidence="6 7">
    <name type="scientific">Paraburkholderia fungorum</name>
    <dbReference type="NCBI Taxonomy" id="134537"/>
    <lineage>
        <taxon>Bacteria</taxon>
        <taxon>Pseudomonadati</taxon>
        <taxon>Pseudomonadota</taxon>
        <taxon>Betaproteobacteria</taxon>
        <taxon>Burkholderiales</taxon>
        <taxon>Burkholderiaceae</taxon>
        <taxon>Paraburkholderia</taxon>
    </lineage>
</organism>
<proteinExistence type="predicted"/>
<evidence type="ECO:0000313" key="6">
    <source>
        <dbReference type="EMBL" id="SDQ64580.1"/>
    </source>
</evidence>